<gene>
    <name evidence="6" type="ordered locus">Isova_1140</name>
</gene>
<evidence type="ECO:0000256" key="2">
    <source>
        <dbReference type="SAM" id="MobiDB-lite"/>
    </source>
</evidence>
<evidence type="ECO:0008006" key="8">
    <source>
        <dbReference type="Google" id="ProtNLM"/>
    </source>
</evidence>
<dbReference type="eggNOG" id="COG3291">
    <property type="taxonomic scope" value="Bacteria"/>
</dbReference>
<dbReference type="InterPro" id="IPR006584">
    <property type="entry name" value="Cellulose-bd_IV"/>
</dbReference>
<dbReference type="GO" id="GO:0005975">
    <property type="term" value="P:carbohydrate metabolic process"/>
    <property type="evidence" value="ECO:0007669"/>
    <property type="project" value="UniProtKB-ARBA"/>
</dbReference>
<dbReference type="InterPro" id="IPR022409">
    <property type="entry name" value="PKD/Chitinase_dom"/>
</dbReference>
<reference evidence="6 7" key="1">
    <citation type="submission" date="2011-05" db="EMBL/GenBank/DDBJ databases">
        <title>Complete sequence of Isoptericola variabilis 225.</title>
        <authorList>
            <consortium name="US DOE Joint Genome Institute"/>
            <person name="Lucas S."/>
            <person name="Han J."/>
            <person name="Lapidus A."/>
            <person name="Cheng J.-F."/>
            <person name="Goodwin L."/>
            <person name="Pitluck S."/>
            <person name="Peters L."/>
            <person name="Mikhailova N."/>
            <person name="Zeytun A."/>
            <person name="Han C."/>
            <person name="Tapia R."/>
            <person name="Land M."/>
            <person name="Hauser L."/>
            <person name="Kyrpides N."/>
            <person name="Ivanova N."/>
            <person name="Pagani I."/>
            <person name="Siebers A."/>
            <person name="Allgaier M."/>
            <person name="Thelen M."/>
            <person name="Hugenholtz P."/>
            <person name="Gladden J."/>
            <person name="Woyke T."/>
        </authorList>
    </citation>
    <scope>NUCLEOTIDE SEQUENCE [LARGE SCALE GENOMIC DNA]</scope>
    <source>
        <strain evidence="7">225</strain>
    </source>
</reference>
<dbReference type="SUPFAM" id="SSF50952">
    <property type="entry name" value="Soluble quinoprotein glucose dehydrogenase"/>
    <property type="match status" value="1"/>
</dbReference>
<dbReference type="Proteomes" id="UP000009236">
    <property type="component" value="Chromosome"/>
</dbReference>
<dbReference type="InterPro" id="IPR035986">
    <property type="entry name" value="PKD_dom_sf"/>
</dbReference>
<dbReference type="KEGG" id="iva:Isova_1140"/>
<feature type="domain" description="CBM6" evidence="5">
    <location>
        <begin position="947"/>
        <end position="1076"/>
    </location>
</feature>
<dbReference type="SMART" id="SM00606">
    <property type="entry name" value="CBD_IV"/>
    <property type="match status" value="1"/>
</dbReference>
<dbReference type="Pfam" id="PF17851">
    <property type="entry name" value="GH43_C2"/>
    <property type="match status" value="1"/>
</dbReference>
<dbReference type="PANTHER" id="PTHR40469">
    <property type="entry name" value="SECRETED GLYCOSYL HYDROLASE"/>
    <property type="match status" value="1"/>
</dbReference>
<dbReference type="Gene3D" id="2.60.120.200">
    <property type="match status" value="1"/>
</dbReference>
<dbReference type="SUPFAM" id="SSF49785">
    <property type="entry name" value="Galactose-binding domain-like"/>
    <property type="match status" value="1"/>
</dbReference>
<dbReference type="InterPro" id="IPR011042">
    <property type="entry name" value="6-blade_b-propeller_TolB-like"/>
</dbReference>
<feature type="domain" description="PKD" evidence="4">
    <location>
        <begin position="749"/>
        <end position="828"/>
    </location>
</feature>
<dbReference type="Pfam" id="PF18911">
    <property type="entry name" value="PKD_4"/>
    <property type="match status" value="2"/>
</dbReference>
<dbReference type="CDD" id="cd00146">
    <property type="entry name" value="PKD"/>
    <property type="match status" value="2"/>
</dbReference>
<keyword evidence="7" id="KW-1185">Reference proteome</keyword>
<proteinExistence type="predicted"/>
<dbReference type="Gene3D" id="2.60.120.260">
    <property type="entry name" value="Galactose-binding domain-like"/>
    <property type="match status" value="1"/>
</dbReference>
<accession>F6FRF3</accession>
<keyword evidence="1 3" id="KW-0732">Signal</keyword>
<dbReference type="InterPro" id="IPR012938">
    <property type="entry name" value="Glc/Sorbosone_DH"/>
</dbReference>
<organism evidence="7">
    <name type="scientific">Isoptericola variabilis (strain 225)</name>
    <dbReference type="NCBI Taxonomy" id="743718"/>
    <lineage>
        <taxon>Bacteria</taxon>
        <taxon>Bacillati</taxon>
        <taxon>Actinomycetota</taxon>
        <taxon>Actinomycetes</taxon>
        <taxon>Micrococcales</taxon>
        <taxon>Promicromonosporaceae</taxon>
        <taxon>Isoptericola</taxon>
    </lineage>
</organism>
<dbReference type="GO" id="GO:0030246">
    <property type="term" value="F:carbohydrate binding"/>
    <property type="evidence" value="ECO:0007669"/>
    <property type="project" value="InterPro"/>
</dbReference>
<feature type="region of interest" description="Disordered" evidence="2">
    <location>
        <begin position="473"/>
        <end position="496"/>
    </location>
</feature>
<name>F6FRF3_ISOV2</name>
<dbReference type="InterPro" id="IPR013783">
    <property type="entry name" value="Ig-like_fold"/>
</dbReference>
<dbReference type="InterPro" id="IPR005084">
    <property type="entry name" value="CBM6"/>
</dbReference>
<dbReference type="SUPFAM" id="SSF49899">
    <property type="entry name" value="Concanavalin A-like lectins/glucanases"/>
    <property type="match status" value="1"/>
</dbReference>
<evidence type="ECO:0000256" key="3">
    <source>
        <dbReference type="SAM" id="SignalP"/>
    </source>
</evidence>
<dbReference type="InterPro" id="IPR010496">
    <property type="entry name" value="AL/BT2_dom"/>
</dbReference>
<dbReference type="Pfam" id="PF06283">
    <property type="entry name" value="ThuA"/>
    <property type="match status" value="1"/>
</dbReference>
<dbReference type="SUPFAM" id="SSF49299">
    <property type="entry name" value="PKD domain"/>
    <property type="match status" value="2"/>
</dbReference>
<evidence type="ECO:0000259" key="5">
    <source>
        <dbReference type="PROSITE" id="PS51175"/>
    </source>
</evidence>
<dbReference type="eggNOG" id="COG3507">
    <property type="taxonomic scope" value="Bacteria"/>
</dbReference>
<dbReference type="Gene3D" id="2.60.40.10">
    <property type="entry name" value="Immunoglobulins"/>
    <property type="match status" value="2"/>
</dbReference>
<dbReference type="Gene3D" id="2.60.120.560">
    <property type="entry name" value="Exo-inulinase, domain 1"/>
    <property type="match status" value="1"/>
</dbReference>
<protein>
    <recommendedName>
        <fullName evidence="8">PKD domain containing protein</fullName>
    </recommendedName>
</protein>
<dbReference type="eggNOG" id="COG2133">
    <property type="taxonomic scope" value="Bacteria"/>
</dbReference>
<dbReference type="InterPro" id="IPR011041">
    <property type="entry name" value="Quinoprot_gluc/sorb_DH_b-prop"/>
</dbReference>
<dbReference type="CDD" id="cd04084">
    <property type="entry name" value="CBM6_xylanase-like"/>
    <property type="match status" value="1"/>
</dbReference>
<feature type="signal peptide" evidence="3">
    <location>
        <begin position="1"/>
        <end position="23"/>
    </location>
</feature>
<dbReference type="InterPro" id="IPR029062">
    <property type="entry name" value="Class_I_gatase-like"/>
</dbReference>
<dbReference type="InterPro" id="IPR029010">
    <property type="entry name" value="ThuA-like"/>
</dbReference>
<evidence type="ECO:0000313" key="7">
    <source>
        <dbReference type="Proteomes" id="UP000009236"/>
    </source>
</evidence>
<dbReference type="InterPro" id="IPR000601">
    <property type="entry name" value="PKD_dom"/>
</dbReference>
<dbReference type="eggNOG" id="COG3828">
    <property type="taxonomic scope" value="Bacteria"/>
</dbReference>
<feature type="chain" id="PRO_5003339493" description="PKD domain containing protein" evidence="3">
    <location>
        <begin position="24"/>
        <end position="1666"/>
    </location>
</feature>
<dbReference type="GO" id="GO:0016787">
    <property type="term" value="F:hydrolase activity"/>
    <property type="evidence" value="ECO:0007669"/>
    <property type="project" value="InterPro"/>
</dbReference>
<dbReference type="InterPro" id="IPR054470">
    <property type="entry name" value="FIMAH_dom"/>
</dbReference>
<dbReference type="SMART" id="SM00089">
    <property type="entry name" value="PKD"/>
    <property type="match status" value="2"/>
</dbReference>
<dbReference type="SUPFAM" id="SSF52317">
    <property type="entry name" value="Class I glutamine amidotransferase-like"/>
    <property type="match status" value="1"/>
</dbReference>
<dbReference type="PROSITE" id="PS50093">
    <property type="entry name" value="PKD"/>
    <property type="match status" value="2"/>
</dbReference>
<dbReference type="Pfam" id="PF22888">
    <property type="entry name" value="FIMAH"/>
    <property type="match status" value="1"/>
</dbReference>
<dbReference type="EMBL" id="CP002810">
    <property type="protein sequence ID" value="AEG43914.1"/>
    <property type="molecule type" value="Genomic_DNA"/>
</dbReference>
<dbReference type="InterPro" id="IPR008979">
    <property type="entry name" value="Galactose-bd-like_sf"/>
</dbReference>
<sequence length="1666" mass="179023">MHRRILVASLTAAALVGSTVPGAAYDLQGQAPIAGEVATEADEESRFRALVFSKVTNFHHESIPAGEALIESLGAEHDFDVVIDDDASMFTDADLATFDVVIFNNTNSTPESGDLLDAEQRAAFQRYIQGGGGFAGIHAATASERDWEWYEGLVGAIFSHHPDFSETGGTYPGRIKVLDQVHPSTRDLPQLWERSEEWYNFGTNPTGDVHVLAQIKLRDGIPGMEMGVDHPYSWCQVYDGGRSWYTAGGHDPSSFQEPEFVSHLLGGIEWAAGVEPGDCGATVDASFARTLLTDDLADPFELDVMPDGRVVYIQRTGQFKMIDQETLEVTTIGDLELGLSTARHSDGLTGFALHPNFADNGWLYAAYSDPDVARVNVSRFTFDFDTSVLDMESEKRMLEFPTWRDVGLANVHMGGSLQFGPDGNLYIAQGDNTDFSQSDNYAPIDERPGRAPYDAQATSANTNDLRGKVLRITPTDDGGYEIPEGNLFPPETSDPELTRPEIYAMGLRNPFRISVDPISGALLVGDYAPDARQPNPERGPEGLVEWNVIDEPGNYGWPHCAGDNKPYIDYDFATGESGEPFDCEGGPVNDSPHNTGLQQLPPAQEAHIWYGYALSEEFPELGTGGAGPMSGPVYEYDPELDSDTKFPEYYHGKWTVFEYTRNFYKTVTLVEEDLQFADERFAPASAGDLLSINPFLDSWDFRGPFEAEFGPDGSLYVIDFGAGSGAGRGDRNEGAGIYRIDYVGGDRPPSVQASGTPSSGQLPLEVAFSSEGTVHPSGLEMTYHWDFGDGATSTEANPTHTYVDAGNHTALLTVTDSMGRSSVAAVRIAAGNTAPEVAFQWPPHGGFYDWGDTFDYEVVVDDAEDGSTADGTIACEEVDTSTFLGHDTHAHPVDNYTGCEGSVTILPDAGHDVETDLYFVLESSYTDKGAPGVTPLTGSDGLRLNPKRTEAEHFSDASGVGVYDRDQASGGARIGDITDGDWVRYEPVNLANIDAVTLGVSSGGLGGTVEFRRDAPDGDLLGTATVPVTGDYNTVVEVTAELEDPGETFTLYAVFRNPAWTEGGPDLLAFDWMEFQGAGVADQSAPRVTVDASVTEGRAPLAVELTGTATSPVGQEIVSYEWDFGDGASATGADAEHVYTTAGEYLAVLTVTDAEGRKGSAGVRITVGEPLPVCERAGSDEFDGDSLDLGRWCTTLHHDPDGYQVTGGRLVLPTAHGELNGSQFDAPNLVLQPAPSDPWQVTTQVTLEPTTGYQQAGLLLMADSDHFAKAVMMGRPDGTRRMSFFTVAGGQERNQAADFVALPADFPSTFQLRLSSDGAVVTAEYSADGEQWSPLGRSYGVGSSDLWHVGVAALSGGGGDSTIPVVDAAFDWFRMTTEEPQQCQAPAPPEGFTALWDGQTLDGWQMVGGGSFAVTGDCTLMSQGGGGMLWYTPEAFGDFHLSLEYRMNNASDNSGVFMRFPAPWDWEGAWSSRPDDSVRGYEAQIEDNAGGGDPQKTGSIYNFASINQVLAKPIGEWNTYEIRAVGQTYEVTLNGEVVNTYTGDGSRALEGHIGLQAHHNGSDVEFRNIWISTGEDVEPEPSFEGVRELLVGLVETGAVSPQGETVLTRTLDQAESRCTAGQVDAAVRLLEAFATQAANPRLVPDAAAQDELVGAADGLRGWLADQ</sequence>
<dbReference type="Pfam" id="PF06439">
    <property type="entry name" value="3keto-disac_hyd"/>
    <property type="match status" value="1"/>
</dbReference>
<dbReference type="HOGENOM" id="CLU_002470_2_0_11"/>
<dbReference type="RefSeq" id="WP_013838306.1">
    <property type="nucleotide sequence ID" value="NC_015588.1"/>
</dbReference>
<dbReference type="InterPro" id="IPR041542">
    <property type="entry name" value="GH43_C2"/>
</dbReference>
<dbReference type="STRING" id="743718.Isova_1140"/>
<dbReference type="PANTHER" id="PTHR40469:SF2">
    <property type="entry name" value="GALACTOSE-BINDING DOMAIN-LIKE SUPERFAMILY PROTEIN"/>
    <property type="match status" value="1"/>
</dbReference>
<dbReference type="PROSITE" id="PS51175">
    <property type="entry name" value="CBM6"/>
    <property type="match status" value="1"/>
</dbReference>
<evidence type="ECO:0000256" key="1">
    <source>
        <dbReference type="ARBA" id="ARBA00022729"/>
    </source>
</evidence>
<evidence type="ECO:0000259" key="4">
    <source>
        <dbReference type="PROSITE" id="PS50093"/>
    </source>
</evidence>
<dbReference type="Pfam" id="PF03422">
    <property type="entry name" value="CBM_6"/>
    <property type="match status" value="1"/>
</dbReference>
<evidence type="ECO:0000313" key="6">
    <source>
        <dbReference type="EMBL" id="AEG43914.1"/>
    </source>
</evidence>
<dbReference type="InterPro" id="IPR013320">
    <property type="entry name" value="ConA-like_dom_sf"/>
</dbReference>
<dbReference type="Gene3D" id="3.40.50.880">
    <property type="match status" value="1"/>
</dbReference>
<dbReference type="Pfam" id="PF07995">
    <property type="entry name" value="GSDH"/>
    <property type="match status" value="1"/>
</dbReference>
<feature type="domain" description="PKD" evidence="4">
    <location>
        <begin position="1086"/>
        <end position="1167"/>
    </location>
</feature>
<dbReference type="Gene3D" id="2.120.10.30">
    <property type="entry name" value="TolB, C-terminal domain"/>
    <property type="match status" value="1"/>
</dbReference>